<feature type="domain" description="RNA polymerase sigma-70 region 2" evidence="6">
    <location>
        <begin position="72"/>
        <end position="141"/>
    </location>
</feature>
<keyword evidence="4" id="KW-0238">DNA-binding</keyword>
<evidence type="ECO:0000259" key="6">
    <source>
        <dbReference type="Pfam" id="PF04542"/>
    </source>
</evidence>
<dbReference type="InterPro" id="IPR036388">
    <property type="entry name" value="WH-like_DNA-bd_sf"/>
</dbReference>
<feature type="domain" description="RNA polymerase sigma factor 70 region 4 type 2" evidence="7">
    <location>
        <begin position="172"/>
        <end position="223"/>
    </location>
</feature>
<dbReference type="STRING" id="200378.SAMN05216553_115192"/>
<keyword evidence="3" id="KW-0731">Sigma factor</keyword>
<dbReference type="AlphaFoldDB" id="A0A1G7ZHT8"/>
<dbReference type="EMBL" id="FNCC01000015">
    <property type="protein sequence ID" value="SDH08312.1"/>
    <property type="molecule type" value="Genomic_DNA"/>
</dbReference>
<dbReference type="CDD" id="cd06171">
    <property type="entry name" value="Sigma70_r4"/>
    <property type="match status" value="1"/>
</dbReference>
<sequence>MVQPTAVRTGGGVAVLAPGEGAEVWSRPTVPTRRRVRQAPVSNQWLAEAEFTDLVDAALDGDRRAVEHLLGRIQPLIVRYCRARVGGRERTLVSAEDIAQEVCVAVLGALSKYRYEPGSFLAFVYGIAAHKVADARRRAVRNRAEVVPELPDCPSLEDGPEQHAVTGEMMAQVTRLLHKLPPRQREILVLRVAVGLSAEEVALAVSSTPGAVRVAQHRALARMREMIAEEG</sequence>
<evidence type="ECO:0000259" key="7">
    <source>
        <dbReference type="Pfam" id="PF08281"/>
    </source>
</evidence>
<keyword evidence="2" id="KW-0805">Transcription regulation</keyword>
<organism evidence="8 9">
    <name type="scientific">Lentzea fradiae</name>
    <dbReference type="NCBI Taxonomy" id="200378"/>
    <lineage>
        <taxon>Bacteria</taxon>
        <taxon>Bacillati</taxon>
        <taxon>Actinomycetota</taxon>
        <taxon>Actinomycetes</taxon>
        <taxon>Pseudonocardiales</taxon>
        <taxon>Pseudonocardiaceae</taxon>
        <taxon>Lentzea</taxon>
    </lineage>
</organism>
<evidence type="ECO:0000256" key="5">
    <source>
        <dbReference type="ARBA" id="ARBA00023163"/>
    </source>
</evidence>
<protein>
    <submittedName>
        <fullName evidence="8">RNA polymerase sigma-70 factor, ECF subfamily</fullName>
    </submittedName>
</protein>
<dbReference type="Gene3D" id="1.10.1740.10">
    <property type="match status" value="1"/>
</dbReference>
<dbReference type="InterPro" id="IPR013324">
    <property type="entry name" value="RNA_pol_sigma_r3/r4-like"/>
</dbReference>
<evidence type="ECO:0000256" key="1">
    <source>
        <dbReference type="ARBA" id="ARBA00010641"/>
    </source>
</evidence>
<dbReference type="PANTHER" id="PTHR43133:SF58">
    <property type="entry name" value="ECF RNA POLYMERASE SIGMA FACTOR SIGD"/>
    <property type="match status" value="1"/>
</dbReference>
<dbReference type="InterPro" id="IPR014284">
    <property type="entry name" value="RNA_pol_sigma-70_dom"/>
</dbReference>
<evidence type="ECO:0000256" key="4">
    <source>
        <dbReference type="ARBA" id="ARBA00023125"/>
    </source>
</evidence>
<dbReference type="InterPro" id="IPR013325">
    <property type="entry name" value="RNA_pol_sigma_r2"/>
</dbReference>
<reference evidence="9" key="1">
    <citation type="submission" date="2016-10" db="EMBL/GenBank/DDBJ databases">
        <authorList>
            <person name="Varghese N."/>
            <person name="Submissions S."/>
        </authorList>
    </citation>
    <scope>NUCLEOTIDE SEQUENCE [LARGE SCALE GENOMIC DNA]</scope>
    <source>
        <strain evidence="9">CGMCC 4.3506</strain>
    </source>
</reference>
<accession>A0A1G7ZHT8</accession>
<evidence type="ECO:0000313" key="9">
    <source>
        <dbReference type="Proteomes" id="UP000199623"/>
    </source>
</evidence>
<dbReference type="InterPro" id="IPR039425">
    <property type="entry name" value="RNA_pol_sigma-70-like"/>
</dbReference>
<proteinExistence type="inferred from homology"/>
<name>A0A1G7ZHT8_9PSEU</name>
<dbReference type="OrthoDB" id="5501064at2"/>
<keyword evidence="9" id="KW-1185">Reference proteome</keyword>
<dbReference type="GO" id="GO:0003677">
    <property type="term" value="F:DNA binding"/>
    <property type="evidence" value="ECO:0007669"/>
    <property type="project" value="UniProtKB-KW"/>
</dbReference>
<dbReference type="Pfam" id="PF04542">
    <property type="entry name" value="Sigma70_r2"/>
    <property type="match status" value="1"/>
</dbReference>
<dbReference type="RefSeq" id="WP_090056170.1">
    <property type="nucleotide sequence ID" value="NZ_FNCC01000015.1"/>
</dbReference>
<dbReference type="InterPro" id="IPR013249">
    <property type="entry name" value="RNA_pol_sigma70_r4_t2"/>
</dbReference>
<dbReference type="GO" id="GO:0006352">
    <property type="term" value="P:DNA-templated transcription initiation"/>
    <property type="evidence" value="ECO:0007669"/>
    <property type="project" value="InterPro"/>
</dbReference>
<evidence type="ECO:0000256" key="3">
    <source>
        <dbReference type="ARBA" id="ARBA00023082"/>
    </source>
</evidence>
<dbReference type="NCBIfam" id="NF007230">
    <property type="entry name" value="PRK09648.1"/>
    <property type="match status" value="1"/>
</dbReference>
<comment type="similarity">
    <text evidence="1">Belongs to the sigma-70 factor family. ECF subfamily.</text>
</comment>
<evidence type="ECO:0000313" key="8">
    <source>
        <dbReference type="EMBL" id="SDH08312.1"/>
    </source>
</evidence>
<dbReference type="GO" id="GO:0016987">
    <property type="term" value="F:sigma factor activity"/>
    <property type="evidence" value="ECO:0007669"/>
    <property type="project" value="UniProtKB-KW"/>
</dbReference>
<dbReference type="PANTHER" id="PTHR43133">
    <property type="entry name" value="RNA POLYMERASE ECF-TYPE SIGMA FACTO"/>
    <property type="match status" value="1"/>
</dbReference>
<gene>
    <name evidence="8" type="ORF">SAMN05216553_115192</name>
</gene>
<dbReference type="Proteomes" id="UP000199623">
    <property type="component" value="Unassembled WGS sequence"/>
</dbReference>
<dbReference type="Gene3D" id="1.10.10.10">
    <property type="entry name" value="Winged helix-like DNA-binding domain superfamily/Winged helix DNA-binding domain"/>
    <property type="match status" value="1"/>
</dbReference>
<dbReference type="NCBIfam" id="TIGR02937">
    <property type="entry name" value="sigma70-ECF"/>
    <property type="match status" value="1"/>
</dbReference>
<dbReference type="InterPro" id="IPR007627">
    <property type="entry name" value="RNA_pol_sigma70_r2"/>
</dbReference>
<keyword evidence="5" id="KW-0804">Transcription</keyword>
<dbReference type="SUPFAM" id="SSF88946">
    <property type="entry name" value="Sigma2 domain of RNA polymerase sigma factors"/>
    <property type="match status" value="1"/>
</dbReference>
<dbReference type="Pfam" id="PF08281">
    <property type="entry name" value="Sigma70_r4_2"/>
    <property type="match status" value="1"/>
</dbReference>
<dbReference type="SUPFAM" id="SSF88659">
    <property type="entry name" value="Sigma3 and sigma4 domains of RNA polymerase sigma factors"/>
    <property type="match status" value="1"/>
</dbReference>
<evidence type="ECO:0000256" key="2">
    <source>
        <dbReference type="ARBA" id="ARBA00023015"/>
    </source>
</evidence>